<dbReference type="PANTHER" id="PTHR46615:SF1">
    <property type="entry name" value="ARYLSULFATASE K"/>
    <property type="match status" value="1"/>
</dbReference>
<reference evidence="2" key="2">
    <citation type="journal article" date="2021" name="Microbiome">
        <title>Successional dynamics and alternative stable states in a saline activated sludge microbial community over 9 years.</title>
        <authorList>
            <person name="Wang Y."/>
            <person name="Ye J."/>
            <person name="Ju F."/>
            <person name="Liu L."/>
            <person name="Boyd J.A."/>
            <person name="Deng Y."/>
            <person name="Parks D.H."/>
            <person name="Jiang X."/>
            <person name="Yin X."/>
            <person name="Woodcroft B.J."/>
            <person name="Tyson G.W."/>
            <person name="Hugenholtz P."/>
            <person name="Polz M.F."/>
            <person name="Zhang T."/>
        </authorList>
    </citation>
    <scope>NUCLEOTIDE SEQUENCE</scope>
    <source>
        <strain evidence="2">HKST-UBA02</strain>
    </source>
</reference>
<dbReference type="InterPro" id="IPR011990">
    <property type="entry name" value="TPR-like_helical_dom_sf"/>
</dbReference>
<dbReference type="InterPro" id="IPR032506">
    <property type="entry name" value="SGSH_C"/>
</dbReference>
<dbReference type="PANTHER" id="PTHR46615">
    <property type="entry name" value="ARYLSULFATASE K"/>
    <property type="match status" value="1"/>
</dbReference>
<dbReference type="Gene3D" id="1.25.40.10">
    <property type="entry name" value="Tetratricopeptide repeat domain"/>
    <property type="match status" value="1"/>
</dbReference>
<feature type="non-terminal residue" evidence="2">
    <location>
        <position position="1"/>
    </location>
</feature>
<dbReference type="Gene3D" id="3.40.720.10">
    <property type="entry name" value="Alkaline Phosphatase, subunit A"/>
    <property type="match status" value="1"/>
</dbReference>
<protein>
    <submittedName>
        <fullName evidence="2">Tetratricopeptide repeat protein</fullName>
    </submittedName>
</protein>
<dbReference type="GO" id="GO:0004065">
    <property type="term" value="F:arylsulfatase activity"/>
    <property type="evidence" value="ECO:0007669"/>
    <property type="project" value="TreeGrafter"/>
</dbReference>
<dbReference type="AlphaFoldDB" id="A0A956NGW2"/>
<dbReference type="SUPFAM" id="SSF53649">
    <property type="entry name" value="Alkaline phosphatase-like"/>
    <property type="match status" value="1"/>
</dbReference>
<organism evidence="2 3">
    <name type="scientific">Eiseniibacteriota bacterium</name>
    <dbReference type="NCBI Taxonomy" id="2212470"/>
    <lineage>
        <taxon>Bacteria</taxon>
        <taxon>Candidatus Eiseniibacteriota</taxon>
    </lineage>
</organism>
<evidence type="ECO:0000259" key="1">
    <source>
        <dbReference type="Pfam" id="PF16347"/>
    </source>
</evidence>
<feature type="domain" description="N-sulphoglucosamine sulphohydrolase C-terminal" evidence="1">
    <location>
        <begin position="8"/>
        <end position="115"/>
    </location>
</feature>
<dbReference type="GO" id="GO:0015024">
    <property type="term" value="F:glucuronate-2-sulfatase activity"/>
    <property type="evidence" value="ECO:0007669"/>
    <property type="project" value="TreeGrafter"/>
</dbReference>
<evidence type="ECO:0000313" key="2">
    <source>
        <dbReference type="EMBL" id="MCA9759167.1"/>
    </source>
</evidence>
<evidence type="ECO:0000313" key="3">
    <source>
        <dbReference type="Proteomes" id="UP000739538"/>
    </source>
</evidence>
<dbReference type="SUPFAM" id="SSF48452">
    <property type="entry name" value="TPR-like"/>
    <property type="match status" value="1"/>
</dbReference>
<dbReference type="Pfam" id="PF16347">
    <property type="entry name" value="SGSH_C"/>
    <property type="match status" value="1"/>
</dbReference>
<dbReference type="Proteomes" id="UP000739538">
    <property type="component" value="Unassembled WGS sequence"/>
</dbReference>
<dbReference type="InterPro" id="IPR051849">
    <property type="entry name" value="GAG-degrading_sulfatase"/>
</dbReference>
<accession>A0A956NGW2</accession>
<dbReference type="InterPro" id="IPR017850">
    <property type="entry name" value="Alkaline_phosphatase_core_sf"/>
</dbReference>
<dbReference type="Pfam" id="PF14559">
    <property type="entry name" value="TPR_19"/>
    <property type="match status" value="1"/>
</dbReference>
<sequence>IVRGPGLPKGRRVSGVVRTVDVYPTVCAYLALPTPDAIVGSPLLELGLEPVGPPTTSARFRTTAYLETFRPRLTHGWCELRGLRTDRWKLIDGPRYELYDLDADRAELVDLADREPAVRDSLAKLLDRVALLAAHQGASTAGEVEIDDEMAEKLLSLGYVTPRGRRISSETGGERSLKSEKKGYLSATSVAMSPESLAVWLYAPEERGRALGLPHPAERVQAAQDRIVARSFYTSAVGLLEDGNPQEAAARFRIAFEKSPQFTDAYLGFVDAALRAGHREAAVECLKLAQKELASDERIATRLEGLLDGSE</sequence>
<reference evidence="2" key="1">
    <citation type="submission" date="2020-04" db="EMBL/GenBank/DDBJ databases">
        <authorList>
            <person name="Zhang T."/>
        </authorList>
    </citation>
    <scope>NUCLEOTIDE SEQUENCE</scope>
    <source>
        <strain evidence="2">HKST-UBA02</strain>
    </source>
</reference>
<comment type="caution">
    <text evidence="2">The sequence shown here is derived from an EMBL/GenBank/DDBJ whole genome shotgun (WGS) entry which is preliminary data.</text>
</comment>
<proteinExistence type="predicted"/>
<name>A0A956NGW2_UNCEI</name>
<dbReference type="EMBL" id="JAGQHS010000277">
    <property type="protein sequence ID" value="MCA9759167.1"/>
    <property type="molecule type" value="Genomic_DNA"/>
</dbReference>
<gene>
    <name evidence="2" type="ORF">KDA27_25460</name>
</gene>